<feature type="non-terminal residue" evidence="1">
    <location>
        <position position="112"/>
    </location>
</feature>
<dbReference type="Proteomes" id="UP000009130">
    <property type="component" value="Chromosome 8"/>
</dbReference>
<organism>
    <name type="scientific">Macaca fascicularis</name>
    <name type="common">Crab-eating macaque</name>
    <name type="synonym">Cynomolgus monkey</name>
    <dbReference type="NCBI Taxonomy" id="9541"/>
    <lineage>
        <taxon>Eukaryota</taxon>
        <taxon>Metazoa</taxon>
        <taxon>Chordata</taxon>
        <taxon>Craniata</taxon>
        <taxon>Vertebrata</taxon>
        <taxon>Euteleostomi</taxon>
        <taxon>Mammalia</taxon>
        <taxon>Eutheria</taxon>
        <taxon>Euarchontoglires</taxon>
        <taxon>Primates</taxon>
        <taxon>Haplorrhini</taxon>
        <taxon>Catarrhini</taxon>
        <taxon>Cercopithecidae</taxon>
        <taxon>Cercopithecinae</taxon>
        <taxon>Macaca</taxon>
    </lineage>
</organism>
<dbReference type="EMBL" id="CM001283">
    <property type="protein sequence ID" value="EHH64442.1"/>
    <property type="molecule type" value="Genomic_DNA"/>
</dbReference>
<name>G7PD05_MACFA</name>
<dbReference type="AlphaFoldDB" id="G7PD05"/>
<proteinExistence type="predicted"/>
<reference evidence="1" key="1">
    <citation type="journal article" date="2011" name="Nat. Biotechnol.">
        <title>Genome sequencing and comparison of two nonhuman primate animal models, the cynomolgus and Chinese rhesus macaques.</title>
        <authorList>
            <person name="Yan G."/>
            <person name="Zhang G."/>
            <person name="Fang X."/>
            <person name="Zhang Y."/>
            <person name="Li C."/>
            <person name="Ling F."/>
            <person name="Cooper D.N."/>
            <person name="Li Q."/>
            <person name="Li Y."/>
            <person name="van Gool A.J."/>
            <person name="Du H."/>
            <person name="Chen J."/>
            <person name="Chen R."/>
            <person name="Zhang P."/>
            <person name="Huang Z."/>
            <person name="Thompson J.R."/>
            <person name="Meng Y."/>
            <person name="Bai Y."/>
            <person name="Wang J."/>
            <person name="Zhuo M."/>
            <person name="Wang T."/>
            <person name="Huang Y."/>
            <person name="Wei L."/>
            <person name="Li J."/>
            <person name="Wang Z."/>
            <person name="Hu H."/>
            <person name="Yang P."/>
            <person name="Le L."/>
            <person name="Stenson P.D."/>
            <person name="Li B."/>
            <person name="Liu X."/>
            <person name="Ball E.V."/>
            <person name="An N."/>
            <person name="Huang Q."/>
            <person name="Zhang Y."/>
            <person name="Fan W."/>
            <person name="Zhang X."/>
            <person name="Li Y."/>
            <person name="Wang W."/>
            <person name="Katze M.G."/>
            <person name="Su B."/>
            <person name="Nielsen R."/>
            <person name="Yang H."/>
            <person name="Wang J."/>
            <person name="Wang X."/>
            <person name="Wang J."/>
        </authorList>
    </citation>
    <scope>NUCLEOTIDE SEQUENCE [LARGE SCALE GENOMIC DNA]</scope>
    <source>
        <strain evidence="1">CE-4</strain>
    </source>
</reference>
<protein>
    <submittedName>
        <fullName evidence="1">Uncharacterized protein</fullName>
    </submittedName>
</protein>
<accession>G7PD05</accession>
<evidence type="ECO:0000313" key="1">
    <source>
        <dbReference type="EMBL" id="EHH64442.1"/>
    </source>
</evidence>
<gene>
    <name evidence="1" type="ORF">EGM_17645</name>
</gene>
<sequence>CPQSPLGFPPVPVGDQSLEGAKVAGVWHVSTTQSTCTPSWVATALRLSFNFVLKIRVGTGSGEMPGSRRRQLQAFTTVGLSGPLRAAGSLGPDLWLGSCSYAWELRAPALPT</sequence>
<feature type="non-terminal residue" evidence="1">
    <location>
        <position position="1"/>
    </location>
</feature>